<name>A0A5Q0H229_SACSY</name>
<protein>
    <recommendedName>
        <fullName evidence="4">SH3 domain-containing protein</fullName>
    </recommendedName>
</protein>
<dbReference type="RefSeq" id="WP_153278350.1">
    <property type="nucleotide sequence ID" value="NZ_CP034550.1"/>
</dbReference>
<evidence type="ECO:0000313" key="3">
    <source>
        <dbReference type="Proteomes" id="UP000325787"/>
    </source>
</evidence>
<dbReference type="EMBL" id="CP034550">
    <property type="protein sequence ID" value="QFZ20163.1"/>
    <property type="molecule type" value="Genomic_DNA"/>
</dbReference>
<feature type="chain" id="PRO_5024894383" description="SH3 domain-containing protein" evidence="1">
    <location>
        <begin position="25"/>
        <end position="124"/>
    </location>
</feature>
<proteinExistence type="predicted"/>
<dbReference type="AlphaFoldDB" id="A0A5Q0H229"/>
<evidence type="ECO:0000313" key="2">
    <source>
        <dbReference type="EMBL" id="QFZ20163.1"/>
    </source>
</evidence>
<dbReference type="Proteomes" id="UP000325787">
    <property type="component" value="Chromosome"/>
</dbReference>
<dbReference type="KEGG" id="ssyi:EKG83_24585"/>
<evidence type="ECO:0000256" key="1">
    <source>
        <dbReference type="SAM" id="SignalP"/>
    </source>
</evidence>
<organism evidence="2 3">
    <name type="scientific">Saccharothrix syringae</name>
    <name type="common">Nocardiopsis syringae</name>
    <dbReference type="NCBI Taxonomy" id="103733"/>
    <lineage>
        <taxon>Bacteria</taxon>
        <taxon>Bacillati</taxon>
        <taxon>Actinomycetota</taxon>
        <taxon>Actinomycetes</taxon>
        <taxon>Pseudonocardiales</taxon>
        <taxon>Pseudonocardiaceae</taxon>
        <taxon>Saccharothrix</taxon>
    </lineage>
</organism>
<reference evidence="3" key="1">
    <citation type="journal article" date="2021" name="Curr. Microbiol.">
        <title>Complete genome of nocamycin-producing strain Saccharothrix syringae NRRL B-16468 reveals the biosynthetic potential for secondary metabolites.</title>
        <authorList>
            <person name="Mo X."/>
            <person name="Yang S."/>
        </authorList>
    </citation>
    <scope>NUCLEOTIDE SEQUENCE [LARGE SCALE GENOMIC DNA]</scope>
    <source>
        <strain evidence="3">ATCC 51364 / DSM 43886 / JCM 6844 / KCTC 9398 / NBRC 14523 / NRRL B-16468 / INA 2240</strain>
    </source>
</reference>
<evidence type="ECO:0008006" key="4">
    <source>
        <dbReference type="Google" id="ProtNLM"/>
    </source>
</evidence>
<keyword evidence="3" id="KW-1185">Reference proteome</keyword>
<feature type="signal peptide" evidence="1">
    <location>
        <begin position="1"/>
        <end position="24"/>
    </location>
</feature>
<keyword evidence="1" id="KW-0732">Signal</keyword>
<gene>
    <name evidence="2" type="ORF">EKG83_24585</name>
</gene>
<accession>A0A5Q0H229</accession>
<dbReference type="OrthoDB" id="4335260at2"/>
<sequence>MKRLALALLSAAALLATSAAEVSAEPSGNAVAQACRLVWSPDPDDYAGWWGSAEVNVASAPLRSGPYAECGSRASLQRGWPMTVYCYYNNDYGNTWFYVSAYPEGRLGWIYYGNVAFHGVIQPC</sequence>